<dbReference type="GO" id="GO:0019239">
    <property type="term" value="F:deaminase activity"/>
    <property type="evidence" value="ECO:0007669"/>
    <property type="project" value="UniProtKB-ARBA"/>
</dbReference>
<dbReference type="Pfam" id="PF07969">
    <property type="entry name" value="Amidohydro_3"/>
    <property type="match status" value="2"/>
</dbReference>
<dbReference type="Gene3D" id="3.20.20.140">
    <property type="entry name" value="Metal-dependent hydrolases"/>
    <property type="match status" value="1"/>
</dbReference>
<keyword evidence="1" id="KW-0479">Metal-binding</keyword>
<dbReference type="GO" id="GO:0046872">
    <property type="term" value="F:metal ion binding"/>
    <property type="evidence" value="ECO:0007669"/>
    <property type="project" value="UniProtKB-KW"/>
</dbReference>
<organism evidence="4 5">
    <name type="scientific">Rhodoplanes elegans</name>
    <dbReference type="NCBI Taxonomy" id="29408"/>
    <lineage>
        <taxon>Bacteria</taxon>
        <taxon>Pseudomonadati</taxon>
        <taxon>Pseudomonadota</taxon>
        <taxon>Alphaproteobacteria</taxon>
        <taxon>Hyphomicrobiales</taxon>
        <taxon>Nitrobacteraceae</taxon>
        <taxon>Rhodoplanes</taxon>
    </lineage>
</organism>
<dbReference type="InterPro" id="IPR013108">
    <property type="entry name" value="Amidohydro_3"/>
</dbReference>
<gene>
    <name evidence="4" type="ORF">CH338_02730</name>
</gene>
<evidence type="ECO:0000313" key="5">
    <source>
        <dbReference type="Proteomes" id="UP000248863"/>
    </source>
</evidence>
<comment type="caution">
    <text evidence="4">The sequence shown here is derived from an EMBL/GenBank/DDBJ whole genome shotgun (WGS) entry which is preliminary data.</text>
</comment>
<dbReference type="RefSeq" id="WP_111355506.1">
    <property type="nucleotide sequence ID" value="NZ_NHSK01000061.1"/>
</dbReference>
<dbReference type="InterPro" id="IPR052349">
    <property type="entry name" value="Metallo-hydrolase_Enzymes"/>
</dbReference>
<dbReference type="PANTHER" id="PTHR32027">
    <property type="entry name" value="CYTOSINE DEAMINASE"/>
    <property type="match status" value="1"/>
</dbReference>
<dbReference type="SUPFAM" id="SSF51556">
    <property type="entry name" value="Metallo-dependent hydrolases"/>
    <property type="match status" value="1"/>
</dbReference>
<keyword evidence="5" id="KW-1185">Reference proteome</keyword>
<dbReference type="OrthoDB" id="9815027at2"/>
<feature type="domain" description="Amidohydrolase 3" evidence="3">
    <location>
        <begin position="156"/>
        <end position="395"/>
    </location>
</feature>
<dbReference type="CDD" id="cd01293">
    <property type="entry name" value="Bact_CD"/>
    <property type="match status" value="1"/>
</dbReference>
<dbReference type="InterPro" id="IPR032466">
    <property type="entry name" value="Metal_Hydrolase"/>
</dbReference>
<evidence type="ECO:0000259" key="3">
    <source>
        <dbReference type="Pfam" id="PF07969"/>
    </source>
</evidence>
<name>A0A327L1F6_9BRAD</name>
<feature type="domain" description="Amidohydrolase 3" evidence="3">
    <location>
        <begin position="41"/>
        <end position="128"/>
    </location>
</feature>
<dbReference type="Proteomes" id="UP000248863">
    <property type="component" value="Unassembled WGS sequence"/>
</dbReference>
<reference evidence="4 5" key="1">
    <citation type="submission" date="2017-07" db="EMBL/GenBank/DDBJ databases">
        <title>Draft Genome Sequences of Select Purple Nonsulfur Bacteria.</title>
        <authorList>
            <person name="Lasarre B."/>
            <person name="Mckinlay J.B."/>
        </authorList>
    </citation>
    <scope>NUCLEOTIDE SEQUENCE [LARGE SCALE GENOMIC DNA]</scope>
    <source>
        <strain evidence="4 5">DSM 11907</strain>
    </source>
</reference>
<dbReference type="EMBL" id="NPEU01000015">
    <property type="protein sequence ID" value="RAI41528.1"/>
    <property type="molecule type" value="Genomic_DNA"/>
</dbReference>
<accession>A0A327L1F6</accession>
<dbReference type="AlphaFoldDB" id="A0A327L1F6"/>
<dbReference type="GO" id="GO:0016814">
    <property type="term" value="F:hydrolase activity, acting on carbon-nitrogen (but not peptide) bonds, in cyclic amidines"/>
    <property type="evidence" value="ECO:0007669"/>
    <property type="project" value="UniProtKB-ARBA"/>
</dbReference>
<dbReference type="SUPFAM" id="SSF51338">
    <property type="entry name" value="Composite domain of metallo-dependent hydrolases"/>
    <property type="match status" value="1"/>
</dbReference>
<proteinExistence type="predicted"/>
<dbReference type="Gene3D" id="2.30.40.10">
    <property type="entry name" value="Urease, subunit C, domain 1"/>
    <property type="match status" value="1"/>
</dbReference>
<dbReference type="FunFam" id="3.20.20.140:FF:000019">
    <property type="entry name" value="Cytosine deaminase"/>
    <property type="match status" value="1"/>
</dbReference>
<evidence type="ECO:0000313" key="4">
    <source>
        <dbReference type="EMBL" id="RAI41528.1"/>
    </source>
</evidence>
<dbReference type="InterPro" id="IPR011059">
    <property type="entry name" value="Metal-dep_hydrolase_composite"/>
</dbReference>
<keyword evidence="2 4" id="KW-0378">Hydrolase</keyword>
<protein>
    <submittedName>
        <fullName evidence="4">Amidohydrolase</fullName>
    </submittedName>
</protein>
<evidence type="ECO:0000256" key="2">
    <source>
        <dbReference type="ARBA" id="ARBA00022801"/>
    </source>
</evidence>
<evidence type="ECO:0000256" key="1">
    <source>
        <dbReference type="ARBA" id="ARBA00022723"/>
    </source>
</evidence>
<sequence>MPLDLVFKNVRLVGREAPCDLGVADGRIVAIESRIAADAPVEDLGGRLAVAGFVETHIHLDKSCILDRCRSEQGTLAEAIAQVAAAKRDFTEDDVYTRAKRTLEKAILQGTTRMRTHVEVDPRIGLTSFRAIRRLKRDYAYAIDLDVCVFPQEGLLNDPGAEELLVQCCEEGADTIGGCPYTDADPHGQIARIFAIAKRYDLDVDFHLDFDLDPTWTHLDEVCRQTDRFGWGGRVAIGHVTKLSAMPEAARAAAARKLADAGVALTVLPATDLFLMGRGHDHDVPRGVTPAHRLAAQGVTCSIATNNVLNPFTPFGDCSMVRIANLYANVAQLGRAAELETCLDLITAAPARLMNLADYGIAVGNPADLVVLDAQDPAGAIAELAVPLAGWKRGRRTFSRAPAVLHRECVPAG</sequence>
<dbReference type="PANTHER" id="PTHR32027:SF9">
    <property type="entry name" value="BLL3847 PROTEIN"/>
    <property type="match status" value="1"/>
</dbReference>